<evidence type="ECO:0000313" key="1">
    <source>
        <dbReference type="EMBL" id="MBS9524362.1"/>
    </source>
</evidence>
<comment type="caution">
    <text evidence="1">The sequence shown here is derived from an EMBL/GenBank/DDBJ whole genome shotgun (WGS) entry which is preliminary data.</text>
</comment>
<organism evidence="1 2">
    <name type="scientific">Litoribacter ruber</name>
    <dbReference type="NCBI Taxonomy" id="702568"/>
    <lineage>
        <taxon>Bacteria</taxon>
        <taxon>Pseudomonadati</taxon>
        <taxon>Bacteroidota</taxon>
        <taxon>Cytophagia</taxon>
        <taxon>Cytophagales</taxon>
        <taxon>Cyclobacteriaceae</taxon>
        <taxon>Litoribacter</taxon>
    </lineage>
</organism>
<sequence>MNRNRKNRSLLKERVTILMVVFFCILISGSERFIMFDSAKSKMEQAAGSDKDTDENETFIDVAVDAVVPFATTIAQTALYFIYEIIGFEKETFTVKEQISRYPSHFLEILLTRIISPNAP</sequence>
<dbReference type="EMBL" id="JAHCMY010000004">
    <property type="protein sequence ID" value="MBS9524362.1"/>
    <property type="molecule type" value="Genomic_DNA"/>
</dbReference>
<accession>A0AAP2G1L7</accession>
<name>A0AAP2G1L7_9BACT</name>
<dbReference type="AlphaFoldDB" id="A0AAP2G1L7"/>
<protein>
    <submittedName>
        <fullName evidence="1">Uncharacterized protein</fullName>
    </submittedName>
</protein>
<evidence type="ECO:0000313" key="2">
    <source>
        <dbReference type="Proteomes" id="UP001319104"/>
    </source>
</evidence>
<gene>
    <name evidence="1" type="ORF">KI659_10075</name>
</gene>
<dbReference type="RefSeq" id="WP_213945219.1">
    <property type="nucleotide sequence ID" value="NZ_JAHCMY010000004.1"/>
</dbReference>
<proteinExistence type="predicted"/>
<keyword evidence="2" id="KW-1185">Reference proteome</keyword>
<dbReference type="Proteomes" id="UP001319104">
    <property type="component" value="Unassembled WGS sequence"/>
</dbReference>
<reference evidence="1 2" key="1">
    <citation type="submission" date="2021-05" db="EMBL/GenBank/DDBJ databases">
        <authorList>
            <person name="Zhang Z.D."/>
            <person name="Osman G."/>
        </authorList>
    </citation>
    <scope>NUCLEOTIDE SEQUENCE [LARGE SCALE GENOMIC DNA]</scope>
    <source>
        <strain evidence="1 2">KCTC 32217</strain>
    </source>
</reference>